<name>A0AAV2HKR7_LYMST</name>
<evidence type="ECO:0000313" key="2">
    <source>
        <dbReference type="Proteomes" id="UP001497497"/>
    </source>
</evidence>
<proteinExistence type="predicted"/>
<sequence length="120" mass="13405">IFADKSPNAYQFSTDKKKIVKARSPINKSCSRKLSLSKKNIDEDMKAQTSVKDISICVDTDCKGISKNEHAFSPVKPVLADKPEKNTSDLIDQGSKLDGKRRILKDHFILNPLDTLSSNR</sequence>
<reference evidence="1 2" key="1">
    <citation type="submission" date="2024-04" db="EMBL/GenBank/DDBJ databases">
        <authorList>
            <consortium name="Genoscope - CEA"/>
            <person name="William W."/>
        </authorList>
    </citation>
    <scope>NUCLEOTIDE SEQUENCE [LARGE SCALE GENOMIC DNA]</scope>
</reference>
<organism evidence="1 2">
    <name type="scientific">Lymnaea stagnalis</name>
    <name type="common">Great pond snail</name>
    <name type="synonym">Helix stagnalis</name>
    <dbReference type="NCBI Taxonomy" id="6523"/>
    <lineage>
        <taxon>Eukaryota</taxon>
        <taxon>Metazoa</taxon>
        <taxon>Spiralia</taxon>
        <taxon>Lophotrochozoa</taxon>
        <taxon>Mollusca</taxon>
        <taxon>Gastropoda</taxon>
        <taxon>Heterobranchia</taxon>
        <taxon>Euthyneura</taxon>
        <taxon>Panpulmonata</taxon>
        <taxon>Hygrophila</taxon>
        <taxon>Lymnaeoidea</taxon>
        <taxon>Lymnaeidae</taxon>
        <taxon>Lymnaea</taxon>
    </lineage>
</organism>
<dbReference type="EMBL" id="CAXITT010000161">
    <property type="protein sequence ID" value="CAL1534077.1"/>
    <property type="molecule type" value="Genomic_DNA"/>
</dbReference>
<comment type="caution">
    <text evidence="1">The sequence shown here is derived from an EMBL/GenBank/DDBJ whole genome shotgun (WGS) entry which is preliminary data.</text>
</comment>
<feature type="non-terminal residue" evidence="1">
    <location>
        <position position="1"/>
    </location>
</feature>
<keyword evidence="2" id="KW-1185">Reference proteome</keyword>
<dbReference type="Proteomes" id="UP001497497">
    <property type="component" value="Unassembled WGS sequence"/>
</dbReference>
<gene>
    <name evidence="1" type="ORF">GSLYS_00008037001</name>
</gene>
<accession>A0AAV2HKR7</accession>
<evidence type="ECO:0000313" key="1">
    <source>
        <dbReference type="EMBL" id="CAL1534077.1"/>
    </source>
</evidence>
<dbReference type="AlphaFoldDB" id="A0AAV2HKR7"/>
<feature type="non-terminal residue" evidence="1">
    <location>
        <position position="120"/>
    </location>
</feature>
<protein>
    <submittedName>
        <fullName evidence="1">Uncharacterized protein</fullName>
    </submittedName>
</protein>